<protein>
    <submittedName>
        <fullName evidence="1">Uncharacterized protein</fullName>
    </submittedName>
</protein>
<dbReference type="Proteomes" id="UP000799750">
    <property type="component" value="Unassembled WGS sequence"/>
</dbReference>
<sequence length="367" mass="42374">MLDDVSHNWSTLKDPGIRHDGEYPKHAYIHTNYGELRKQVYSYLIPTGKLLVGDYVQNLNVTTSSIRTHYLLEFEGVQPPIPSVATTYFVRSDEFNLRDIDLGIAGVTKKLNTEVSMKLYERQIQFNGSPKSALAFLHDRTRHLECLTNVSLRFLCGSTKAVQLPHPAPAGAIIPPTNIVCWRKMLNVLVHYCPNIKNVELSIDSSFWDSEPWTKSVHTIYESPFGKSPFLYQARANYGDGRWEYSKSFLELIARFHKAHFKLSIDEPAGDLEEKKAKAEYGASWRLHYPPCKGYVSAFPERSREFREKLEKHMMKKMEDRPAYNQFRLCDCDWKKFTDGKPMLGTSCIYTWKGGEVMKKKAKDLWV</sequence>
<keyword evidence="2" id="KW-1185">Reference proteome</keyword>
<name>A0A6A6RH42_9PEZI</name>
<reference evidence="1" key="1">
    <citation type="journal article" date="2020" name="Stud. Mycol.">
        <title>101 Dothideomycetes genomes: a test case for predicting lifestyles and emergence of pathogens.</title>
        <authorList>
            <person name="Haridas S."/>
            <person name="Albert R."/>
            <person name="Binder M."/>
            <person name="Bloem J."/>
            <person name="Labutti K."/>
            <person name="Salamov A."/>
            <person name="Andreopoulos B."/>
            <person name="Baker S."/>
            <person name="Barry K."/>
            <person name="Bills G."/>
            <person name="Bluhm B."/>
            <person name="Cannon C."/>
            <person name="Castanera R."/>
            <person name="Culley D."/>
            <person name="Daum C."/>
            <person name="Ezra D."/>
            <person name="Gonzalez J."/>
            <person name="Henrissat B."/>
            <person name="Kuo A."/>
            <person name="Liang C."/>
            <person name="Lipzen A."/>
            <person name="Lutzoni F."/>
            <person name="Magnuson J."/>
            <person name="Mondo S."/>
            <person name="Nolan M."/>
            <person name="Ohm R."/>
            <person name="Pangilinan J."/>
            <person name="Park H.-J."/>
            <person name="Ramirez L."/>
            <person name="Alfaro M."/>
            <person name="Sun H."/>
            <person name="Tritt A."/>
            <person name="Yoshinaga Y."/>
            <person name="Zwiers L.-H."/>
            <person name="Turgeon B."/>
            <person name="Goodwin S."/>
            <person name="Spatafora J."/>
            <person name="Crous P."/>
            <person name="Grigoriev I."/>
        </authorList>
    </citation>
    <scope>NUCLEOTIDE SEQUENCE</scope>
    <source>
        <strain evidence="1">CBS 269.34</strain>
    </source>
</reference>
<evidence type="ECO:0000313" key="1">
    <source>
        <dbReference type="EMBL" id="KAF2503043.1"/>
    </source>
</evidence>
<organism evidence="1 2">
    <name type="scientific">Lophium mytilinum</name>
    <dbReference type="NCBI Taxonomy" id="390894"/>
    <lineage>
        <taxon>Eukaryota</taxon>
        <taxon>Fungi</taxon>
        <taxon>Dikarya</taxon>
        <taxon>Ascomycota</taxon>
        <taxon>Pezizomycotina</taxon>
        <taxon>Dothideomycetes</taxon>
        <taxon>Pleosporomycetidae</taxon>
        <taxon>Mytilinidiales</taxon>
        <taxon>Mytilinidiaceae</taxon>
        <taxon>Lophium</taxon>
    </lineage>
</organism>
<proteinExistence type="predicted"/>
<gene>
    <name evidence="1" type="ORF">BU16DRAFT_521674</name>
</gene>
<dbReference type="EMBL" id="MU004181">
    <property type="protein sequence ID" value="KAF2503043.1"/>
    <property type="molecule type" value="Genomic_DNA"/>
</dbReference>
<evidence type="ECO:0000313" key="2">
    <source>
        <dbReference type="Proteomes" id="UP000799750"/>
    </source>
</evidence>
<accession>A0A6A6RH42</accession>
<dbReference type="AlphaFoldDB" id="A0A6A6RH42"/>